<dbReference type="AlphaFoldDB" id="A0A1I2ZNN0"/>
<organism evidence="1 2">
    <name type="scientific">Pontibacter chinhatensis</name>
    <dbReference type="NCBI Taxonomy" id="1436961"/>
    <lineage>
        <taxon>Bacteria</taxon>
        <taxon>Pseudomonadati</taxon>
        <taxon>Bacteroidota</taxon>
        <taxon>Cytophagia</taxon>
        <taxon>Cytophagales</taxon>
        <taxon>Hymenobacteraceae</taxon>
        <taxon>Pontibacter</taxon>
    </lineage>
</organism>
<name>A0A1I2ZNN0_9BACT</name>
<proteinExistence type="predicted"/>
<evidence type="ECO:0000313" key="2">
    <source>
        <dbReference type="Proteomes" id="UP000198724"/>
    </source>
</evidence>
<dbReference type="Proteomes" id="UP000198724">
    <property type="component" value="Unassembled WGS sequence"/>
</dbReference>
<keyword evidence="2" id="KW-1185">Reference proteome</keyword>
<gene>
    <name evidence="1" type="ORF">SAMN05421739_11616</name>
</gene>
<dbReference type="EMBL" id="FOOT01000016">
    <property type="protein sequence ID" value="SFH39109.1"/>
    <property type="molecule type" value="Genomic_DNA"/>
</dbReference>
<accession>A0A1I2ZNN0</accession>
<reference evidence="2" key="1">
    <citation type="submission" date="2016-10" db="EMBL/GenBank/DDBJ databases">
        <authorList>
            <person name="Varghese N."/>
            <person name="Submissions S."/>
        </authorList>
    </citation>
    <scope>NUCLEOTIDE SEQUENCE [LARGE SCALE GENOMIC DNA]</scope>
    <source>
        <strain evidence="2">LP51</strain>
    </source>
</reference>
<protein>
    <submittedName>
        <fullName evidence="1">Uncharacterized protein</fullName>
    </submittedName>
</protein>
<sequence length="76" mass="9290">MSHTMIKTTLIIMRITYLIDGVHYLDTHMAKRQFDLYNMQFHRRVESQKLSFILYQTKKLYREKDLLTLFETTDKS</sequence>
<evidence type="ECO:0000313" key="1">
    <source>
        <dbReference type="EMBL" id="SFH39109.1"/>
    </source>
</evidence>